<feature type="non-terminal residue" evidence="5">
    <location>
        <position position="220"/>
    </location>
</feature>
<name>A0AAN5CRQ9_9BILA</name>
<keyword evidence="6" id="KW-1185">Reference proteome</keyword>
<dbReference type="Gene3D" id="2.30.39.10">
    <property type="entry name" value="Alpha-1-antitrypsin, domain 1"/>
    <property type="match status" value="1"/>
</dbReference>
<dbReference type="InterPro" id="IPR023796">
    <property type="entry name" value="Serpin_dom"/>
</dbReference>
<dbReference type="CDD" id="cd00172">
    <property type="entry name" value="serpin"/>
    <property type="match status" value="1"/>
</dbReference>
<evidence type="ECO:0000256" key="3">
    <source>
        <dbReference type="SAM" id="SignalP"/>
    </source>
</evidence>
<dbReference type="SUPFAM" id="SSF56574">
    <property type="entry name" value="Serpins"/>
    <property type="match status" value="1"/>
</dbReference>
<dbReference type="InterPro" id="IPR042178">
    <property type="entry name" value="Serpin_sf_1"/>
</dbReference>
<evidence type="ECO:0000313" key="6">
    <source>
        <dbReference type="Proteomes" id="UP001328107"/>
    </source>
</evidence>
<dbReference type="InterPro" id="IPR036186">
    <property type="entry name" value="Serpin_sf"/>
</dbReference>
<evidence type="ECO:0000313" key="5">
    <source>
        <dbReference type="EMBL" id="GMR49536.1"/>
    </source>
</evidence>
<accession>A0AAN5CRQ9</accession>
<evidence type="ECO:0000256" key="2">
    <source>
        <dbReference type="RuleBase" id="RU000411"/>
    </source>
</evidence>
<dbReference type="PANTHER" id="PTHR11461">
    <property type="entry name" value="SERINE PROTEASE INHIBITOR, SERPIN"/>
    <property type="match status" value="1"/>
</dbReference>
<dbReference type="SMART" id="SM00093">
    <property type="entry name" value="SERPIN"/>
    <property type="match status" value="1"/>
</dbReference>
<dbReference type="EMBL" id="BTRK01000004">
    <property type="protein sequence ID" value="GMR49536.1"/>
    <property type="molecule type" value="Genomic_DNA"/>
</dbReference>
<dbReference type="Proteomes" id="UP001328107">
    <property type="component" value="Unassembled WGS sequence"/>
</dbReference>
<evidence type="ECO:0000259" key="4">
    <source>
        <dbReference type="SMART" id="SM00093"/>
    </source>
</evidence>
<dbReference type="InterPro" id="IPR000215">
    <property type="entry name" value="Serpin_fam"/>
</dbReference>
<protein>
    <recommendedName>
        <fullName evidence="4">Serpin domain-containing protein</fullName>
    </recommendedName>
</protein>
<dbReference type="InterPro" id="IPR042185">
    <property type="entry name" value="Serpin_sf_2"/>
</dbReference>
<dbReference type="AlphaFoldDB" id="A0AAN5CRQ9"/>
<comment type="similarity">
    <text evidence="1 2">Belongs to the serpin family.</text>
</comment>
<organism evidence="5 6">
    <name type="scientific">Pristionchus mayeri</name>
    <dbReference type="NCBI Taxonomy" id="1317129"/>
    <lineage>
        <taxon>Eukaryota</taxon>
        <taxon>Metazoa</taxon>
        <taxon>Ecdysozoa</taxon>
        <taxon>Nematoda</taxon>
        <taxon>Chromadorea</taxon>
        <taxon>Rhabditida</taxon>
        <taxon>Rhabditina</taxon>
        <taxon>Diplogasteromorpha</taxon>
        <taxon>Diplogasteroidea</taxon>
        <taxon>Neodiplogasteridae</taxon>
        <taxon>Pristionchus</taxon>
    </lineage>
</organism>
<reference evidence="6" key="1">
    <citation type="submission" date="2022-10" db="EMBL/GenBank/DDBJ databases">
        <title>Genome assembly of Pristionchus species.</title>
        <authorList>
            <person name="Yoshida K."/>
            <person name="Sommer R.J."/>
        </authorList>
    </citation>
    <scope>NUCLEOTIDE SEQUENCE [LARGE SCALE GENOMIC DNA]</scope>
    <source>
        <strain evidence="6">RS5460</strain>
    </source>
</reference>
<dbReference type="Gene3D" id="3.30.497.10">
    <property type="entry name" value="Antithrombin, subunit I, domain 2"/>
    <property type="match status" value="1"/>
</dbReference>
<sequence>MVCPTSILSASLAIFLLRLSSPPSESFVFSPLSLNTALAIIHDGASGVTQSEFSSSMNSGCTPSDVTEFYSSFALSILSSNATGVTLNSVNRFYVNNSMKLKYDYKTHIQRYYAINILRTNLRNKAEAARNMSQFVEEATNGKIRDVIKEGGISDEAVAFLINAVHFLGKWKLPFDSYLTKERTFQGARGDRKIAFMSGYAKFRVNENSGLGTMLIVPYQ</sequence>
<proteinExistence type="inferred from homology"/>
<feature type="domain" description="Serpin" evidence="4">
    <location>
        <begin position="12"/>
        <end position="220"/>
    </location>
</feature>
<dbReference type="Pfam" id="PF00079">
    <property type="entry name" value="Serpin"/>
    <property type="match status" value="1"/>
</dbReference>
<feature type="signal peptide" evidence="3">
    <location>
        <begin position="1"/>
        <end position="26"/>
    </location>
</feature>
<keyword evidence="3" id="KW-0732">Signal</keyword>
<comment type="caution">
    <text evidence="5">The sequence shown here is derived from an EMBL/GenBank/DDBJ whole genome shotgun (WGS) entry which is preliminary data.</text>
</comment>
<dbReference type="PANTHER" id="PTHR11461:SF211">
    <property type="entry name" value="GH10112P-RELATED"/>
    <property type="match status" value="1"/>
</dbReference>
<dbReference type="GO" id="GO:0005615">
    <property type="term" value="C:extracellular space"/>
    <property type="evidence" value="ECO:0007669"/>
    <property type="project" value="InterPro"/>
</dbReference>
<gene>
    <name evidence="5" type="ORF">PMAYCL1PPCAC_19731</name>
</gene>
<feature type="chain" id="PRO_5042931231" description="Serpin domain-containing protein" evidence="3">
    <location>
        <begin position="27"/>
        <end position="220"/>
    </location>
</feature>
<evidence type="ECO:0000256" key="1">
    <source>
        <dbReference type="ARBA" id="ARBA00009500"/>
    </source>
</evidence>
<dbReference type="GO" id="GO:0004867">
    <property type="term" value="F:serine-type endopeptidase inhibitor activity"/>
    <property type="evidence" value="ECO:0007669"/>
    <property type="project" value="InterPro"/>
</dbReference>